<dbReference type="Pfam" id="PF13466">
    <property type="entry name" value="STAS_2"/>
    <property type="match status" value="1"/>
</dbReference>
<dbReference type="SUPFAM" id="SSF52091">
    <property type="entry name" value="SpoIIaa-like"/>
    <property type="match status" value="1"/>
</dbReference>
<feature type="domain" description="STAS" evidence="1">
    <location>
        <begin position="14"/>
        <end position="98"/>
    </location>
</feature>
<proteinExistence type="predicted"/>
<dbReference type="Gene3D" id="3.30.750.24">
    <property type="entry name" value="STAS domain"/>
    <property type="match status" value="1"/>
</dbReference>
<gene>
    <name evidence="2" type="ORF">MNBD_GAMMA20-1860</name>
</gene>
<protein>
    <recommendedName>
        <fullName evidence="1">STAS domain-containing protein</fullName>
    </recommendedName>
</protein>
<dbReference type="InterPro" id="IPR036513">
    <property type="entry name" value="STAS_dom_sf"/>
</dbReference>
<dbReference type="CDD" id="cd07043">
    <property type="entry name" value="STAS_anti-anti-sigma_factors"/>
    <property type="match status" value="1"/>
</dbReference>
<evidence type="ECO:0000259" key="1">
    <source>
        <dbReference type="PROSITE" id="PS50801"/>
    </source>
</evidence>
<dbReference type="EMBL" id="UOFU01000273">
    <property type="protein sequence ID" value="VAX02446.1"/>
    <property type="molecule type" value="Genomic_DNA"/>
</dbReference>
<organism evidence="2">
    <name type="scientific">hydrothermal vent metagenome</name>
    <dbReference type="NCBI Taxonomy" id="652676"/>
    <lineage>
        <taxon>unclassified sequences</taxon>
        <taxon>metagenomes</taxon>
        <taxon>ecological metagenomes</taxon>
    </lineage>
</organism>
<dbReference type="InterPro" id="IPR058548">
    <property type="entry name" value="MlaB-like_STAS"/>
</dbReference>
<evidence type="ECO:0000313" key="2">
    <source>
        <dbReference type="EMBL" id="VAX02446.1"/>
    </source>
</evidence>
<dbReference type="AlphaFoldDB" id="A0A3B1A9K0"/>
<reference evidence="2" key="1">
    <citation type="submission" date="2018-06" db="EMBL/GenBank/DDBJ databases">
        <authorList>
            <person name="Zhirakovskaya E."/>
        </authorList>
    </citation>
    <scope>NUCLEOTIDE SEQUENCE</scope>
</reference>
<dbReference type="InterPro" id="IPR002645">
    <property type="entry name" value="STAS_dom"/>
</dbReference>
<name>A0A3B1A9K0_9ZZZZ</name>
<sequence length="98" mass="10624">MTEARLEAVSPGRYQLIGELDFDSVPALADRGRALFSDDGDVQVSLAAVERGNSAGLVLLVDWLREARRRGRNISFTNVPSQLLALARVSGVDELLSL</sequence>
<dbReference type="PROSITE" id="PS50801">
    <property type="entry name" value="STAS"/>
    <property type="match status" value="1"/>
</dbReference>
<accession>A0A3B1A9K0</accession>